<reference evidence="1 2" key="1">
    <citation type="submission" date="2014-02" db="EMBL/GenBank/DDBJ databases">
        <title>The genome sequence of Colletotrichum salicis CBS 607.94.</title>
        <authorList>
            <person name="Baroncelli R."/>
            <person name="Thon M.R."/>
        </authorList>
    </citation>
    <scope>NUCLEOTIDE SEQUENCE [LARGE SCALE GENOMIC DNA]</scope>
    <source>
        <strain evidence="1 2">CBS 607.94</strain>
    </source>
</reference>
<organism evidence="1 2">
    <name type="scientific">Colletotrichum salicis</name>
    <dbReference type="NCBI Taxonomy" id="1209931"/>
    <lineage>
        <taxon>Eukaryota</taxon>
        <taxon>Fungi</taxon>
        <taxon>Dikarya</taxon>
        <taxon>Ascomycota</taxon>
        <taxon>Pezizomycotina</taxon>
        <taxon>Sordariomycetes</taxon>
        <taxon>Hypocreomycetidae</taxon>
        <taxon>Glomerellales</taxon>
        <taxon>Glomerellaceae</taxon>
        <taxon>Colletotrichum</taxon>
        <taxon>Colletotrichum acutatum species complex</taxon>
    </lineage>
</organism>
<evidence type="ECO:0000313" key="1">
    <source>
        <dbReference type="EMBL" id="KXH67916.1"/>
    </source>
</evidence>
<accession>A0A135V5J7</accession>
<dbReference type="Proteomes" id="UP000070121">
    <property type="component" value="Unassembled WGS sequence"/>
</dbReference>
<evidence type="ECO:0000313" key="2">
    <source>
        <dbReference type="Proteomes" id="UP000070121"/>
    </source>
</evidence>
<comment type="caution">
    <text evidence="1">The sequence shown here is derived from an EMBL/GenBank/DDBJ whole genome shotgun (WGS) entry which is preliminary data.</text>
</comment>
<dbReference type="AlphaFoldDB" id="A0A135V5J7"/>
<keyword evidence="2" id="KW-1185">Reference proteome</keyword>
<dbReference type="EMBL" id="JFFI01000404">
    <property type="protein sequence ID" value="KXH67916.1"/>
    <property type="molecule type" value="Genomic_DNA"/>
</dbReference>
<proteinExistence type="predicted"/>
<protein>
    <submittedName>
        <fullName evidence="1">Uncharacterized protein</fullName>
    </submittedName>
</protein>
<gene>
    <name evidence="1" type="ORF">CSAL01_10087</name>
</gene>
<name>A0A135V5J7_9PEZI</name>
<dbReference type="OrthoDB" id="4847749at2759"/>
<sequence>MDHLFKTTDSVIEILWDVALAFFIVRIALTYFFFTFTTSTLLSWIVYTYRQYLLLRLSLVSGQQQQQQHIAASQTQLLILPLFQIVAGLVVARYVVADYDVPRVAWFRLSIGGLAAVFLAGAEAVLGVVVYAFSQEGGGGCGGLGGIWEEMDGWWWVSVAAVLGGLGVFAVMPAALMGFERAERVPAAAVAKRAEGGKGEMGMQGLDGKGA</sequence>